<feature type="transmembrane region" description="Helical" evidence="6">
    <location>
        <begin position="38"/>
        <end position="56"/>
    </location>
</feature>
<feature type="transmembrane region" description="Helical" evidence="6">
    <location>
        <begin position="153"/>
        <end position="178"/>
    </location>
</feature>
<dbReference type="InterPro" id="IPR047817">
    <property type="entry name" value="ABC2_TM_bact-type"/>
</dbReference>
<dbReference type="Proteomes" id="UP000056090">
    <property type="component" value="Chromosome"/>
</dbReference>
<gene>
    <name evidence="8" type="ORF">EP13_17140</name>
</gene>
<dbReference type="eggNOG" id="COG0842">
    <property type="taxonomic scope" value="Bacteria"/>
</dbReference>
<feature type="domain" description="ABC transmembrane type-2" evidence="7">
    <location>
        <begin position="37"/>
        <end position="266"/>
    </location>
</feature>
<evidence type="ECO:0000259" key="7">
    <source>
        <dbReference type="PROSITE" id="PS51012"/>
    </source>
</evidence>
<evidence type="ECO:0000256" key="4">
    <source>
        <dbReference type="ARBA" id="ARBA00022989"/>
    </source>
</evidence>
<dbReference type="InterPro" id="IPR013525">
    <property type="entry name" value="ABC2_TM"/>
</dbReference>
<evidence type="ECO:0000256" key="1">
    <source>
        <dbReference type="ARBA" id="ARBA00004141"/>
    </source>
</evidence>
<proteinExistence type="inferred from homology"/>
<dbReference type="PANTHER" id="PTHR43332:SF2">
    <property type="entry name" value="INNER MEMBRANE TRANSPORT PERMEASE YADH"/>
    <property type="match status" value="1"/>
</dbReference>
<dbReference type="Pfam" id="PF01061">
    <property type="entry name" value="ABC2_membrane"/>
    <property type="match status" value="1"/>
</dbReference>
<dbReference type="GeneID" id="78256607"/>
<dbReference type="NCBIfam" id="NF011648">
    <property type="entry name" value="PRK15066.1"/>
    <property type="match status" value="1"/>
</dbReference>
<comment type="subcellular location">
    <subcellularLocation>
        <location evidence="6">Cell inner membrane</location>
        <topology evidence="6">Multi-pass membrane protein</topology>
    </subcellularLocation>
    <subcellularLocation>
        <location evidence="1">Membrane</location>
        <topology evidence="1">Multi-pass membrane protein</topology>
    </subcellularLocation>
</comment>
<evidence type="ECO:0000313" key="8">
    <source>
        <dbReference type="EMBL" id="AIG00267.1"/>
    </source>
</evidence>
<evidence type="ECO:0000256" key="3">
    <source>
        <dbReference type="ARBA" id="ARBA00022692"/>
    </source>
</evidence>
<dbReference type="AlphaFoldDB" id="A0A075P338"/>
<name>A0A075P338_9ALTE</name>
<comment type="similarity">
    <text evidence="2 6">Belongs to the ABC-2 integral membrane protein family.</text>
</comment>
<feature type="transmembrane region" description="Helical" evidence="6">
    <location>
        <begin position="241"/>
        <end position="263"/>
    </location>
</feature>
<keyword evidence="9" id="KW-1185">Reference proteome</keyword>
<keyword evidence="6" id="KW-0813">Transport</keyword>
<reference evidence="8 9" key="1">
    <citation type="submission" date="2014-06" db="EMBL/GenBank/DDBJ databases">
        <title>Genomes of Alteromonas australica, a world apart.</title>
        <authorList>
            <person name="Gonzaga A."/>
            <person name="Lopez-Perez M."/>
            <person name="Rodriguez-Valera F."/>
        </authorList>
    </citation>
    <scope>NUCLEOTIDE SEQUENCE [LARGE SCALE GENOMIC DNA]</scope>
    <source>
        <strain evidence="8 9">H 17</strain>
    </source>
</reference>
<sequence length="271" mass="30065">MKQESSLMNQDKKVSWFKQNYVALTTIWIKECTRFLRIWVQTLVPPAITMSLYFVIFGNLIGNRIGEMGGFTYMEFIVPGLIMMSVITNSYANVSSSFFSAKFQRNIEELLVSPVPTSVIILGYVGGGVARAILIGIIVTLVSLFFVDVQIHHLGIIALTLVLTATLFATAGLINAVFAKTFDDISVVPTFVLTPLTYLGGVFYSLTLLPEFWQWVSKANPVVYMVNGFRYGFLGVSDVPVTFSLSLLVIFNVVLFGIAYYLLKTGKGIRS</sequence>
<keyword evidence="6" id="KW-1003">Cell membrane</keyword>
<keyword evidence="5 6" id="KW-0472">Membrane</keyword>
<dbReference type="GO" id="GO:0140359">
    <property type="term" value="F:ABC-type transporter activity"/>
    <property type="evidence" value="ECO:0007669"/>
    <property type="project" value="InterPro"/>
</dbReference>
<evidence type="ECO:0000256" key="6">
    <source>
        <dbReference type="RuleBase" id="RU361157"/>
    </source>
</evidence>
<evidence type="ECO:0000313" key="9">
    <source>
        <dbReference type="Proteomes" id="UP000056090"/>
    </source>
</evidence>
<dbReference type="EMBL" id="CP008849">
    <property type="protein sequence ID" value="AIG00267.1"/>
    <property type="molecule type" value="Genomic_DNA"/>
</dbReference>
<organism evidence="8 9">
    <name type="scientific">Alteromonas australica</name>
    <dbReference type="NCBI Taxonomy" id="589873"/>
    <lineage>
        <taxon>Bacteria</taxon>
        <taxon>Pseudomonadati</taxon>
        <taxon>Pseudomonadota</taxon>
        <taxon>Gammaproteobacteria</taxon>
        <taxon>Alteromonadales</taxon>
        <taxon>Alteromonadaceae</taxon>
        <taxon>Alteromonas/Salinimonas group</taxon>
        <taxon>Alteromonas</taxon>
    </lineage>
</organism>
<dbReference type="PANTHER" id="PTHR43332">
    <property type="entry name" value="INNER MEMBRANE TRANSPORT PERMEASE YADH-RELATED"/>
    <property type="match status" value="1"/>
</dbReference>
<protein>
    <recommendedName>
        <fullName evidence="6">Transport permease protein</fullName>
    </recommendedName>
</protein>
<evidence type="ECO:0000256" key="2">
    <source>
        <dbReference type="ARBA" id="ARBA00007783"/>
    </source>
</evidence>
<dbReference type="GO" id="GO:0043190">
    <property type="term" value="C:ATP-binding cassette (ABC) transporter complex"/>
    <property type="evidence" value="ECO:0007669"/>
    <property type="project" value="InterPro"/>
</dbReference>
<dbReference type="InterPro" id="IPR052522">
    <property type="entry name" value="ABC-2_transport_permease"/>
</dbReference>
<evidence type="ECO:0000256" key="5">
    <source>
        <dbReference type="ARBA" id="ARBA00023136"/>
    </source>
</evidence>
<feature type="transmembrane region" description="Helical" evidence="6">
    <location>
        <begin position="185"/>
        <end position="206"/>
    </location>
</feature>
<dbReference type="KEGG" id="aal:EP13_17140"/>
<dbReference type="PRINTS" id="PR00164">
    <property type="entry name" value="ABC2TRNSPORT"/>
</dbReference>
<keyword evidence="4 6" id="KW-1133">Transmembrane helix</keyword>
<dbReference type="InterPro" id="IPR000412">
    <property type="entry name" value="ABC_2_transport"/>
</dbReference>
<accession>A0A075P338</accession>
<dbReference type="PROSITE" id="PS51012">
    <property type="entry name" value="ABC_TM2"/>
    <property type="match status" value="1"/>
</dbReference>
<dbReference type="RefSeq" id="WP_196898173.1">
    <property type="nucleotide sequence ID" value="NZ_CAJXAX010000008.1"/>
</dbReference>
<feature type="transmembrane region" description="Helical" evidence="6">
    <location>
        <begin position="76"/>
        <end position="99"/>
    </location>
</feature>
<feature type="transmembrane region" description="Helical" evidence="6">
    <location>
        <begin position="119"/>
        <end position="147"/>
    </location>
</feature>
<dbReference type="PIRSF" id="PIRSF006648">
    <property type="entry name" value="DrrB"/>
    <property type="match status" value="1"/>
</dbReference>
<keyword evidence="3 6" id="KW-0812">Transmembrane</keyword>